<gene>
    <name evidence="7" type="ordered locus">Hoch_1892</name>
</gene>
<feature type="domain" description="Methylamine utilisation protein MauE" evidence="6">
    <location>
        <begin position="48"/>
        <end position="167"/>
    </location>
</feature>
<keyword evidence="4 5" id="KW-0472">Membrane</keyword>
<dbReference type="OrthoDB" id="9800621at2"/>
<dbReference type="Proteomes" id="UP000001880">
    <property type="component" value="Chromosome"/>
</dbReference>
<comment type="subcellular location">
    <subcellularLocation>
        <location evidence="1">Membrane</location>
        <topology evidence="1">Multi-pass membrane protein</topology>
    </subcellularLocation>
</comment>
<evidence type="ECO:0000256" key="4">
    <source>
        <dbReference type="ARBA" id="ARBA00023136"/>
    </source>
</evidence>
<evidence type="ECO:0000256" key="3">
    <source>
        <dbReference type="ARBA" id="ARBA00022989"/>
    </source>
</evidence>
<feature type="transmembrane region" description="Helical" evidence="5">
    <location>
        <begin position="110"/>
        <end position="130"/>
    </location>
</feature>
<reference evidence="7 8" key="1">
    <citation type="journal article" date="2010" name="Stand. Genomic Sci.">
        <title>Complete genome sequence of Haliangium ochraceum type strain (SMP-2).</title>
        <authorList>
            <consortium name="US DOE Joint Genome Institute (JGI-PGF)"/>
            <person name="Ivanova N."/>
            <person name="Daum C."/>
            <person name="Lang E."/>
            <person name="Abt B."/>
            <person name="Kopitz M."/>
            <person name="Saunders E."/>
            <person name="Lapidus A."/>
            <person name="Lucas S."/>
            <person name="Glavina Del Rio T."/>
            <person name="Nolan M."/>
            <person name="Tice H."/>
            <person name="Copeland A."/>
            <person name="Cheng J.F."/>
            <person name="Chen F."/>
            <person name="Bruce D."/>
            <person name="Goodwin L."/>
            <person name="Pitluck S."/>
            <person name="Mavromatis K."/>
            <person name="Pati A."/>
            <person name="Mikhailova N."/>
            <person name="Chen A."/>
            <person name="Palaniappan K."/>
            <person name="Land M."/>
            <person name="Hauser L."/>
            <person name="Chang Y.J."/>
            <person name="Jeffries C.D."/>
            <person name="Detter J.C."/>
            <person name="Brettin T."/>
            <person name="Rohde M."/>
            <person name="Goker M."/>
            <person name="Bristow J."/>
            <person name="Markowitz V."/>
            <person name="Eisen J.A."/>
            <person name="Hugenholtz P."/>
            <person name="Kyrpides N.C."/>
            <person name="Klenk H.P."/>
        </authorList>
    </citation>
    <scope>NUCLEOTIDE SEQUENCE [LARGE SCALE GENOMIC DNA]</scope>
    <source>
        <strain evidence="8">DSM 14365 / CIP 107738 / JCM 11303 / AJ 13395 / SMP-2</strain>
    </source>
</reference>
<keyword evidence="2 5" id="KW-0812">Transmembrane</keyword>
<evidence type="ECO:0000256" key="2">
    <source>
        <dbReference type="ARBA" id="ARBA00022692"/>
    </source>
</evidence>
<evidence type="ECO:0000259" key="6">
    <source>
        <dbReference type="Pfam" id="PF07291"/>
    </source>
</evidence>
<evidence type="ECO:0000256" key="1">
    <source>
        <dbReference type="ARBA" id="ARBA00004141"/>
    </source>
</evidence>
<feature type="transmembrane region" description="Helical" evidence="5">
    <location>
        <begin position="47"/>
        <end position="65"/>
    </location>
</feature>
<dbReference type="KEGG" id="hoh:Hoch_1892"/>
<dbReference type="GO" id="GO:0030416">
    <property type="term" value="P:methylamine metabolic process"/>
    <property type="evidence" value="ECO:0007669"/>
    <property type="project" value="InterPro"/>
</dbReference>
<evidence type="ECO:0000313" key="7">
    <source>
        <dbReference type="EMBL" id="ACY14439.1"/>
    </source>
</evidence>
<sequence length="174" mass="18658">MSDYEREEDRGSELSDYVPLIALTLVSAAGGVAYAAAGDIGLSVRDWMHGFMGIFLLVYGLLKLFDLPHFANGFEMYDLLAMRWRGWGYIYPFVEVSLGLAFLAQVAPALVYTLTAVVMGFGAIGVILALRRGVDIECPCMGNVLHVPLSTVTLTEDLGMGVMAGAMLGVVALG</sequence>
<dbReference type="EMBL" id="CP001804">
    <property type="protein sequence ID" value="ACY14439.1"/>
    <property type="molecule type" value="Genomic_DNA"/>
</dbReference>
<organism evidence="7 8">
    <name type="scientific">Haliangium ochraceum (strain DSM 14365 / JCM 11303 / SMP-2)</name>
    <dbReference type="NCBI Taxonomy" id="502025"/>
    <lineage>
        <taxon>Bacteria</taxon>
        <taxon>Pseudomonadati</taxon>
        <taxon>Myxococcota</taxon>
        <taxon>Polyangia</taxon>
        <taxon>Haliangiales</taxon>
        <taxon>Kofleriaceae</taxon>
        <taxon>Haliangium</taxon>
    </lineage>
</organism>
<dbReference type="InterPro" id="IPR009908">
    <property type="entry name" value="Methylamine_util_MauE"/>
</dbReference>
<evidence type="ECO:0000256" key="5">
    <source>
        <dbReference type="SAM" id="Phobius"/>
    </source>
</evidence>
<protein>
    <recommendedName>
        <fullName evidence="6">Methylamine utilisation protein MauE domain-containing protein</fullName>
    </recommendedName>
</protein>
<keyword evidence="3 5" id="KW-1133">Transmembrane helix</keyword>
<keyword evidence="8" id="KW-1185">Reference proteome</keyword>
<feature type="transmembrane region" description="Helical" evidence="5">
    <location>
        <begin position="20"/>
        <end position="41"/>
    </location>
</feature>
<dbReference type="HOGENOM" id="CLU_096384_0_0_7"/>
<evidence type="ECO:0000313" key="8">
    <source>
        <dbReference type="Proteomes" id="UP000001880"/>
    </source>
</evidence>
<proteinExistence type="predicted"/>
<dbReference type="AlphaFoldDB" id="D0LYW9"/>
<dbReference type="STRING" id="502025.Hoch_1892"/>
<dbReference type="RefSeq" id="WP_012827047.1">
    <property type="nucleotide sequence ID" value="NC_013440.1"/>
</dbReference>
<dbReference type="eggNOG" id="COG2608">
    <property type="taxonomic scope" value="Bacteria"/>
</dbReference>
<dbReference type="Pfam" id="PF07291">
    <property type="entry name" value="MauE"/>
    <property type="match status" value="1"/>
</dbReference>
<feature type="transmembrane region" description="Helical" evidence="5">
    <location>
        <begin position="86"/>
        <end position="104"/>
    </location>
</feature>
<dbReference type="GO" id="GO:0016020">
    <property type="term" value="C:membrane"/>
    <property type="evidence" value="ECO:0007669"/>
    <property type="project" value="UniProtKB-SubCell"/>
</dbReference>
<accession>D0LYW9</accession>
<name>D0LYW9_HALO1</name>